<name>A0ACC0F6W6_9ERIC</name>
<evidence type="ECO:0000313" key="1">
    <source>
        <dbReference type="EMBL" id="KAI7984273.1"/>
    </source>
</evidence>
<protein>
    <submittedName>
        <fullName evidence="1">Protein ENHANCED DOWNY MILDEW 2</fullName>
    </submittedName>
</protein>
<reference evidence="1 2" key="1">
    <citation type="journal article" date="2022" name="Plant J.">
        <title>Chromosome-level genome of Camellia lanceoleosa provides a valuable resource for understanding genome evolution and self-incompatibility.</title>
        <authorList>
            <person name="Gong W."/>
            <person name="Xiao S."/>
            <person name="Wang L."/>
            <person name="Liao Z."/>
            <person name="Chang Y."/>
            <person name="Mo W."/>
            <person name="Hu G."/>
            <person name="Li W."/>
            <person name="Zhao G."/>
            <person name="Zhu H."/>
            <person name="Hu X."/>
            <person name="Ji K."/>
            <person name="Xiang X."/>
            <person name="Song Q."/>
            <person name="Yuan D."/>
            <person name="Jin S."/>
            <person name="Zhang L."/>
        </authorList>
    </citation>
    <scope>NUCLEOTIDE SEQUENCE [LARGE SCALE GENOMIC DNA]</scope>
    <source>
        <strain evidence="1">SQ_2022a</strain>
    </source>
</reference>
<dbReference type="Proteomes" id="UP001060215">
    <property type="component" value="Chromosome 11"/>
</dbReference>
<evidence type="ECO:0000313" key="2">
    <source>
        <dbReference type="Proteomes" id="UP001060215"/>
    </source>
</evidence>
<dbReference type="EMBL" id="CM045768">
    <property type="protein sequence ID" value="KAI7984273.1"/>
    <property type="molecule type" value="Genomic_DNA"/>
</dbReference>
<gene>
    <name evidence="1" type="ORF">LOK49_LG15G00020</name>
</gene>
<comment type="caution">
    <text evidence="1">The sequence shown here is derived from an EMBL/GenBank/DDBJ whole genome shotgun (WGS) entry which is preliminary data.</text>
</comment>
<proteinExistence type="predicted"/>
<keyword evidence="2" id="KW-1185">Reference proteome</keyword>
<sequence length="251" mass="26405">MLEKAMATPPIVSPIWCSPLLEIVDFCCGANDFNFLMKKKLDETGTRCSYKNYDVLQAKGEQKLVGSLQPASQCWKEHMIGFAIVLELLVGVDVQEAFMPVQSISESHCSAAAAVGWEFLSVGVFGLAVDLSVFPLKLLMVGWCGCVVCVGCLASDLLPGELLSAGVFGLAVGLRFELMSAAGLLFAAGQAANGGSMLLWLLEVAVGYPILGFDLLCLSGVRSLLAADVPAWAASAAGSVHSVVVESLVVE</sequence>
<organism evidence="1 2">
    <name type="scientific">Camellia lanceoleosa</name>
    <dbReference type="NCBI Taxonomy" id="1840588"/>
    <lineage>
        <taxon>Eukaryota</taxon>
        <taxon>Viridiplantae</taxon>
        <taxon>Streptophyta</taxon>
        <taxon>Embryophyta</taxon>
        <taxon>Tracheophyta</taxon>
        <taxon>Spermatophyta</taxon>
        <taxon>Magnoliopsida</taxon>
        <taxon>eudicotyledons</taxon>
        <taxon>Gunneridae</taxon>
        <taxon>Pentapetalae</taxon>
        <taxon>asterids</taxon>
        <taxon>Ericales</taxon>
        <taxon>Theaceae</taxon>
        <taxon>Camellia</taxon>
    </lineage>
</organism>
<accession>A0ACC0F6W6</accession>